<feature type="compositionally biased region" description="Basic and acidic residues" evidence="1">
    <location>
        <begin position="35"/>
        <end position="44"/>
    </location>
</feature>
<evidence type="ECO:0000256" key="2">
    <source>
        <dbReference type="SAM" id="Phobius"/>
    </source>
</evidence>
<dbReference type="EMBL" id="JAHFXF010000091">
    <property type="protein sequence ID" value="KAG9696847.1"/>
    <property type="molecule type" value="Genomic_DNA"/>
</dbReference>
<feature type="transmembrane region" description="Helical" evidence="2">
    <location>
        <begin position="526"/>
        <end position="545"/>
    </location>
</feature>
<keyword evidence="2" id="KW-1133">Transmembrane helix</keyword>
<dbReference type="OrthoDB" id="3433125at2759"/>
<sequence>MGRRDIEGNGRRKGGLVRTGIRSVSGVVGLASESIKARKTERHNSKTSVSSTSRSDSAHPVDDPLPAQEGDEAGEDLETEWNLDDAQIEIAGEYSQGLADMNPERTFMEKHNERSRLEPSCRLALPVVIPQRRPKDRSRGFIRAYAPVLQDVDIDQSTWLDFLDTLQKSSAADPWLNAINFASIGTMFMPHVIGFAVSYAIQQATNIAIEMQARFRTTTALRKLNEEFFQPRGLYCLIMTWNPDSNNKMERVNITETVATLNKGSRGVSGVQDKFRSSDGTTYGELAFPEVAPLVFPTLDELAAQTGPEAAKKKSNVAKGMAFVGKYWDKRATAEYSMQNPDSILAQVPQGEFTSRYADPNHAAASGLLISFVSGGKLIPGPNSRGLIGGLASVFGQAARGEKQGSEWERYTAENLQRHQASRREKKGIIPTPIRTYKKLLAKNVLYLMVVNMPSEEDMAAARAAVNTTVSLRAPDKSRNDTFIDGTVLLHTVFAALPSIGLRLVYGVISLLLVDPAFAHSFTAKVILSFIPELFAITLFVYGGYRTRDMYASTDIWQVQLLMACICRTAALVLFVVIALAEAFNIHSALEQASLEEPSGFGQQKIFIVGIHWNNEHILWNHWIPALVALAKDIGPENVFVSIYESGSYDNTKAVLRVLDQSLEENGIPRRVILDETTHADEISKPPSDSGWIETPNGTTQLRRIPYLARSRNIAMQPLYELQDTNVVFDKILFLNDVVFTTPDVQKLLATRGGDYAAACALDFSKPPAFYDTFALRDIEGHEAATTAWPYFRSRASREALKHGKPTPVESCWNGIVAMNAKPFYQTPQLTFRGVPDSLAKLHVEGSECCLIHTDNPLSREQGVWVNPNVRVGYNEHAYKKVNPEGLSTWMSVFSIARGLWTNRFMRWSTYPLFKERVMRRRVEQWKEKHPNSHETGSSCLINEMQILTWYGWAHV</sequence>
<feature type="compositionally biased region" description="Low complexity" evidence="1">
    <location>
        <begin position="46"/>
        <end position="55"/>
    </location>
</feature>
<proteinExistence type="predicted"/>
<reference evidence="3" key="1">
    <citation type="journal article" date="2021" name="J Fungi (Basel)">
        <title>Virulence traits and population genomics of the black yeast Aureobasidium melanogenum.</title>
        <authorList>
            <person name="Cernosa A."/>
            <person name="Sun X."/>
            <person name="Gostincar C."/>
            <person name="Fang C."/>
            <person name="Gunde-Cimerman N."/>
            <person name="Song Z."/>
        </authorList>
    </citation>
    <scope>NUCLEOTIDE SEQUENCE</scope>
    <source>
        <strain evidence="3">EXF-9911</strain>
    </source>
</reference>
<keyword evidence="2" id="KW-0472">Membrane</keyword>
<evidence type="ECO:0008006" key="5">
    <source>
        <dbReference type="Google" id="ProtNLM"/>
    </source>
</evidence>
<organism evidence="3 4">
    <name type="scientific">Aureobasidium melanogenum</name>
    <name type="common">Aureobasidium pullulans var. melanogenum</name>
    <dbReference type="NCBI Taxonomy" id="46634"/>
    <lineage>
        <taxon>Eukaryota</taxon>
        <taxon>Fungi</taxon>
        <taxon>Dikarya</taxon>
        <taxon>Ascomycota</taxon>
        <taxon>Pezizomycotina</taxon>
        <taxon>Dothideomycetes</taxon>
        <taxon>Dothideomycetidae</taxon>
        <taxon>Dothideales</taxon>
        <taxon>Saccotheciaceae</taxon>
        <taxon>Aureobasidium</taxon>
    </lineage>
</organism>
<dbReference type="Pfam" id="PF11735">
    <property type="entry name" value="CAP59_mtransfer"/>
    <property type="match status" value="1"/>
</dbReference>
<dbReference type="AlphaFoldDB" id="A0A9P8ERQ2"/>
<evidence type="ECO:0000313" key="4">
    <source>
        <dbReference type="Proteomes" id="UP000779574"/>
    </source>
</evidence>
<evidence type="ECO:0000256" key="1">
    <source>
        <dbReference type="SAM" id="MobiDB-lite"/>
    </source>
</evidence>
<dbReference type="Proteomes" id="UP000779574">
    <property type="component" value="Unassembled WGS sequence"/>
</dbReference>
<keyword evidence="2" id="KW-0812">Transmembrane</keyword>
<protein>
    <recommendedName>
        <fullName evidence="5">Glycosyltransferase family 69 protein</fullName>
    </recommendedName>
</protein>
<gene>
    <name evidence="3" type="ORF">KCU76_g3427</name>
</gene>
<feature type="transmembrane region" description="Helical" evidence="2">
    <location>
        <begin position="557"/>
        <end position="581"/>
    </location>
</feature>
<feature type="transmembrane region" description="Helical" evidence="2">
    <location>
        <begin position="488"/>
        <end position="514"/>
    </location>
</feature>
<feature type="non-terminal residue" evidence="3">
    <location>
        <position position="1"/>
    </location>
</feature>
<feature type="compositionally biased region" description="Basic and acidic residues" evidence="1">
    <location>
        <begin position="1"/>
        <end position="10"/>
    </location>
</feature>
<accession>A0A9P8ERQ2</accession>
<reference evidence="3" key="2">
    <citation type="submission" date="2021-08" db="EMBL/GenBank/DDBJ databases">
        <authorList>
            <person name="Gostincar C."/>
            <person name="Sun X."/>
            <person name="Song Z."/>
            <person name="Gunde-Cimerman N."/>
        </authorList>
    </citation>
    <scope>NUCLEOTIDE SEQUENCE</scope>
    <source>
        <strain evidence="3">EXF-9911</strain>
    </source>
</reference>
<dbReference type="PANTHER" id="PTHR34144:SF7">
    <property type="entry name" value="EXPORT PROTEIN (CAP59), PUTATIVE (AFU_ORTHOLOGUE AFUA_7G05020)-RELATED"/>
    <property type="match status" value="1"/>
</dbReference>
<comment type="caution">
    <text evidence="3">The sequence shown here is derived from an EMBL/GenBank/DDBJ whole genome shotgun (WGS) entry which is preliminary data.</text>
</comment>
<evidence type="ECO:0000313" key="3">
    <source>
        <dbReference type="EMBL" id="KAG9696847.1"/>
    </source>
</evidence>
<dbReference type="InterPro" id="IPR021047">
    <property type="entry name" value="Mannosyltransferase_CMT1"/>
</dbReference>
<dbReference type="PANTHER" id="PTHR34144">
    <property type="entry name" value="CHROMOSOME 8, WHOLE GENOME SHOTGUN SEQUENCE"/>
    <property type="match status" value="1"/>
</dbReference>
<name>A0A9P8ERQ2_AURME</name>
<feature type="region of interest" description="Disordered" evidence="1">
    <location>
        <begin position="1"/>
        <end position="74"/>
    </location>
</feature>